<name>A0A0S2K3B5_9GAMM</name>
<dbReference type="STRING" id="161398.PP2015_2315"/>
<keyword evidence="13 19" id="KW-1133">Transmembrane helix</keyword>
<dbReference type="AlphaFoldDB" id="A0A0S2K3B5"/>
<accession>A0A0S2K3B5</accession>
<gene>
    <name evidence="20" type="ORF">PP2015_2315</name>
</gene>
<dbReference type="Pfam" id="PF01148">
    <property type="entry name" value="CTP_transf_1"/>
    <property type="match status" value="1"/>
</dbReference>
<keyword evidence="10 18" id="KW-0808">Transferase</keyword>
<dbReference type="RefSeq" id="WP_058030517.1">
    <property type="nucleotide sequence ID" value="NZ_CP013187.1"/>
</dbReference>
<feature type="transmembrane region" description="Helical" evidence="19">
    <location>
        <begin position="119"/>
        <end position="139"/>
    </location>
</feature>
<dbReference type="Proteomes" id="UP000061457">
    <property type="component" value="Chromosome I"/>
</dbReference>
<evidence type="ECO:0000256" key="18">
    <source>
        <dbReference type="RuleBase" id="RU003938"/>
    </source>
</evidence>
<keyword evidence="15 19" id="KW-0472">Membrane</keyword>
<comment type="similarity">
    <text evidence="5 18">Belongs to the CDS family.</text>
</comment>
<reference evidence="20 21" key="1">
    <citation type="submission" date="2015-11" db="EMBL/GenBank/DDBJ databases">
        <authorList>
            <person name="Zhang Y."/>
            <person name="Guo Z."/>
        </authorList>
    </citation>
    <scope>NUCLEOTIDE SEQUENCE [LARGE SCALE GENOMIC DNA]</scope>
    <source>
        <strain evidence="20 21">KCTC 12086</strain>
    </source>
</reference>
<comment type="subcellular location">
    <subcellularLocation>
        <location evidence="2">Cell membrane</location>
        <topology evidence="2">Multi-pass membrane protein</topology>
    </subcellularLocation>
</comment>
<keyword evidence="11 18" id="KW-0812">Transmembrane</keyword>
<keyword evidence="21" id="KW-1185">Reference proteome</keyword>
<keyword evidence="12 18" id="KW-0548">Nucleotidyltransferase</keyword>
<evidence type="ECO:0000256" key="10">
    <source>
        <dbReference type="ARBA" id="ARBA00022679"/>
    </source>
</evidence>
<dbReference type="GO" id="GO:0016024">
    <property type="term" value="P:CDP-diacylglycerol biosynthetic process"/>
    <property type="evidence" value="ECO:0007669"/>
    <property type="project" value="UniProtKB-UniPathway"/>
</dbReference>
<feature type="transmembrane region" description="Helical" evidence="19">
    <location>
        <begin position="195"/>
        <end position="217"/>
    </location>
</feature>
<keyword evidence="9" id="KW-0444">Lipid biosynthesis</keyword>
<evidence type="ECO:0000256" key="3">
    <source>
        <dbReference type="ARBA" id="ARBA00005119"/>
    </source>
</evidence>
<evidence type="ECO:0000256" key="4">
    <source>
        <dbReference type="ARBA" id="ARBA00005189"/>
    </source>
</evidence>
<evidence type="ECO:0000256" key="13">
    <source>
        <dbReference type="ARBA" id="ARBA00022989"/>
    </source>
</evidence>
<comment type="pathway">
    <text evidence="4">Lipid metabolism.</text>
</comment>
<feature type="transmembrane region" description="Helical" evidence="19">
    <location>
        <begin position="151"/>
        <end position="174"/>
    </location>
</feature>
<evidence type="ECO:0000256" key="17">
    <source>
        <dbReference type="ARBA" id="ARBA00023264"/>
    </source>
</evidence>
<proteinExistence type="inferred from homology"/>
<dbReference type="PATRIC" id="fig|161398.10.peg.2362"/>
<evidence type="ECO:0000256" key="6">
    <source>
        <dbReference type="ARBA" id="ARBA00012487"/>
    </source>
</evidence>
<keyword evidence="16" id="KW-0594">Phospholipid biosynthesis</keyword>
<feature type="transmembrane region" description="Helical" evidence="19">
    <location>
        <begin position="58"/>
        <end position="75"/>
    </location>
</feature>
<comment type="pathway">
    <text evidence="3 18">Phospholipid metabolism; CDP-diacylglycerol biosynthesis; CDP-diacylglycerol from sn-glycerol 3-phosphate: step 3/3.</text>
</comment>
<dbReference type="UniPathway" id="UPA00557">
    <property type="reaction ID" value="UER00614"/>
</dbReference>
<evidence type="ECO:0000256" key="7">
    <source>
        <dbReference type="ARBA" id="ARBA00019373"/>
    </source>
</evidence>
<dbReference type="GO" id="GO:0004605">
    <property type="term" value="F:phosphatidate cytidylyltransferase activity"/>
    <property type="evidence" value="ECO:0007669"/>
    <property type="project" value="UniProtKB-EC"/>
</dbReference>
<dbReference type="KEGG" id="pphe:PP2015_2315"/>
<evidence type="ECO:0000256" key="19">
    <source>
        <dbReference type="SAM" id="Phobius"/>
    </source>
</evidence>
<evidence type="ECO:0000256" key="9">
    <source>
        <dbReference type="ARBA" id="ARBA00022516"/>
    </source>
</evidence>
<dbReference type="PROSITE" id="PS01315">
    <property type="entry name" value="CDS"/>
    <property type="match status" value="1"/>
</dbReference>
<feature type="transmembrane region" description="Helical" evidence="19">
    <location>
        <begin position="90"/>
        <end position="107"/>
    </location>
</feature>
<sequence>MLKLRILTSVVLAPLAMLLVFYTPLSLFSFIAGAITLLGAWEWSSLMGLKKMAQRSTFVALVAAILGALHLHWPIESLWQNGQLLSDANYVFTLAFAWWLVATFLVVKYPSMSRAWSEGLVMKAVAGLLTLVPLWLALNVLRSAEYQQSELFGSTLIMVVLGIVWSADIGAYFAGKNLGKHKLMPKVSPNKTIEGLVGGLLTAVVFVVIFCACADVEQAMWPVYALLTVFIALFSAVGDLLESMFKREAGLKDSGSCLPGHGGILDRIDSLTAAAPIFALCYAWTVAL</sequence>
<comment type="catalytic activity">
    <reaction evidence="1 18">
        <text>a 1,2-diacyl-sn-glycero-3-phosphate + CTP + H(+) = a CDP-1,2-diacyl-sn-glycerol + diphosphate</text>
        <dbReference type="Rhea" id="RHEA:16229"/>
        <dbReference type="ChEBI" id="CHEBI:15378"/>
        <dbReference type="ChEBI" id="CHEBI:33019"/>
        <dbReference type="ChEBI" id="CHEBI:37563"/>
        <dbReference type="ChEBI" id="CHEBI:58332"/>
        <dbReference type="ChEBI" id="CHEBI:58608"/>
        <dbReference type="EC" id="2.7.7.41"/>
    </reaction>
</comment>
<feature type="transmembrane region" description="Helical" evidence="19">
    <location>
        <begin position="12"/>
        <end position="38"/>
    </location>
</feature>
<dbReference type="EC" id="2.7.7.41" evidence="6 18"/>
<feature type="transmembrane region" description="Helical" evidence="19">
    <location>
        <begin position="223"/>
        <end position="241"/>
    </location>
</feature>
<evidence type="ECO:0000256" key="2">
    <source>
        <dbReference type="ARBA" id="ARBA00004651"/>
    </source>
</evidence>
<evidence type="ECO:0000256" key="5">
    <source>
        <dbReference type="ARBA" id="ARBA00010185"/>
    </source>
</evidence>
<protein>
    <recommendedName>
        <fullName evidence="7 18">Phosphatidate cytidylyltransferase</fullName>
        <ecNumber evidence="6 18">2.7.7.41</ecNumber>
    </recommendedName>
</protein>
<dbReference type="GO" id="GO:0005886">
    <property type="term" value="C:plasma membrane"/>
    <property type="evidence" value="ECO:0007669"/>
    <property type="project" value="UniProtKB-SubCell"/>
</dbReference>
<evidence type="ECO:0000256" key="8">
    <source>
        <dbReference type="ARBA" id="ARBA00022475"/>
    </source>
</evidence>
<dbReference type="PANTHER" id="PTHR46382:SF1">
    <property type="entry name" value="PHOSPHATIDATE CYTIDYLYLTRANSFERASE"/>
    <property type="match status" value="1"/>
</dbReference>
<dbReference type="InterPro" id="IPR000374">
    <property type="entry name" value="PC_trans"/>
</dbReference>
<evidence type="ECO:0000256" key="15">
    <source>
        <dbReference type="ARBA" id="ARBA00023136"/>
    </source>
</evidence>
<evidence type="ECO:0000256" key="11">
    <source>
        <dbReference type="ARBA" id="ARBA00022692"/>
    </source>
</evidence>
<keyword evidence="14" id="KW-0443">Lipid metabolism</keyword>
<evidence type="ECO:0000256" key="1">
    <source>
        <dbReference type="ARBA" id="ARBA00001698"/>
    </source>
</evidence>
<organism evidence="20 21">
    <name type="scientific">Pseudoalteromonas phenolica</name>
    <dbReference type="NCBI Taxonomy" id="161398"/>
    <lineage>
        <taxon>Bacteria</taxon>
        <taxon>Pseudomonadati</taxon>
        <taxon>Pseudomonadota</taxon>
        <taxon>Gammaproteobacteria</taxon>
        <taxon>Alteromonadales</taxon>
        <taxon>Pseudoalteromonadaceae</taxon>
        <taxon>Pseudoalteromonas</taxon>
    </lineage>
</organism>
<evidence type="ECO:0000256" key="16">
    <source>
        <dbReference type="ARBA" id="ARBA00023209"/>
    </source>
</evidence>
<evidence type="ECO:0000313" key="21">
    <source>
        <dbReference type="Proteomes" id="UP000061457"/>
    </source>
</evidence>
<evidence type="ECO:0000256" key="12">
    <source>
        <dbReference type="ARBA" id="ARBA00022695"/>
    </source>
</evidence>
<dbReference type="OrthoDB" id="6294868at2"/>
<dbReference type="EMBL" id="CP013187">
    <property type="protein sequence ID" value="ALO42811.1"/>
    <property type="molecule type" value="Genomic_DNA"/>
</dbReference>
<dbReference type="PANTHER" id="PTHR46382">
    <property type="entry name" value="PHOSPHATIDATE CYTIDYLYLTRANSFERASE"/>
    <property type="match status" value="1"/>
</dbReference>
<evidence type="ECO:0000256" key="14">
    <source>
        <dbReference type="ARBA" id="ARBA00023098"/>
    </source>
</evidence>
<keyword evidence="17" id="KW-1208">Phospholipid metabolism</keyword>
<keyword evidence="8" id="KW-1003">Cell membrane</keyword>
<evidence type="ECO:0000313" key="20">
    <source>
        <dbReference type="EMBL" id="ALO42811.1"/>
    </source>
</evidence>